<feature type="region of interest" description="Disordered" evidence="1">
    <location>
        <begin position="19"/>
        <end position="213"/>
    </location>
</feature>
<dbReference type="Proteomes" id="UP000452235">
    <property type="component" value="Unassembled WGS sequence"/>
</dbReference>
<dbReference type="EMBL" id="BLJY01000011">
    <property type="protein sequence ID" value="GFF19847.1"/>
    <property type="molecule type" value="Genomic_DNA"/>
</dbReference>
<feature type="compositionally biased region" description="Low complexity" evidence="1">
    <location>
        <begin position="19"/>
        <end position="29"/>
    </location>
</feature>
<keyword evidence="3" id="KW-1185">Reference proteome</keyword>
<feature type="compositionally biased region" description="Low complexity" evidence="1">
    <location>
        <begin position="115"/>
        <end position="126"/>
    </location>
</feature>
<reference evidence="2 3" key="1">
    <citation type="submission" date="2020-01" db="EMBL/GenBank/DDBJ databases">
        <title>Aspergillus terreus IFO 6365 whole genome shotgun sequence.</title>
        <authorList>
            <person name="Kanamasa S."/>
            <person name="Takahashi H."/>
        </authorList>
    </citation>
    <scope>NUCLEOTIDE SEQUENCE [LARGE SCALE GENOMIC DNA]</scope>
    <source>
        <strain evidence="2 3">IFO 6365</strain>
    </source>
</reference>
<feature type="compositionally biased region" description="Basic and acidic residues" evidence="1">
    <location>
        <begin position="68"/>
        <end position="80"/>
    </location>
</feature>
<protein>
    <submittedName>
        <fullName evidence="2">Uncharacterized protein</fullName>
    </submittedName>
</protein>
<evidence type="ECO:0000256" key="1">
    <source>
        <dbReference type="SAM" id="MobiDB-lite"/>
    </source>
</evidence>
<sequence>MSFFSSLCGCWTRPNTKHQAQSESTQSSHQHSHNHNPNYNHHHHNHPVEDDGYTPIIPLPAYTPRPRSIQEKTLEAHMRDPPISSDTATHPDEKAHYFDDDRHTPPSQRPEDLTSDASSAISFPSSYGNTSTATRETPPPPYSPRAWSPAPSRRSMSVSSGHMQPPSMVQIAPPPPVLQRRGTLSLARAAAMRRSLDEQVSGGSSRRFSWESR</sequence>
<accession>A0A5M3YY81</accession>
<evidence type="ECO:0000313" key="3">
    <source>
        <dbReference type="Proteomes" id="UP000452235"/>
    </source>
</evidence>
<comment type="caution">
    <text evidence="2">The sequence shown here is derived from an EMBL/GenBank/DDBJ whole genome shotgun (WGS) entry which is preliminary data.</text>
</comment>
<dbReference type="OrthoDB" id="4508018at2759"/>
<feature type="compositionally biased region" description="Basic and acidic residues" evidence="1">
    <location>
        <begin position="89"/>
        <end position="112"/>
    </location>
</feature>
<feature type="compositionally biased region" description="Low complexity" evidence="1">
    <location>
        <begin position="184"/>
        <end position="193"/>
    </location>
</feature>
<organism evidence="2 3">
    <name type="scientific">Aspergillus terreus</name>
    <dbReference type="NCBI Taxonomy" id="33178"/>
    <lineage>
        <taxon>Eukaryota</taxon>
        <taxon>Fungi</taxon>
        <taxon>Dikarya</taxon>
        <taxon>Ascomycota</taxon>
        <taxon>Pezizomycotina</taxon>
        <taxon>Eurotiomycetes</taxon>
        <taxon>Eurotiomycetidae</taxon>
        <taxon>Eurotiales</taxon>
        <taxon>Aspergillaceae</taxon>
        <taxon>Aspergillus</taxon>
        <taxon>Aspergillus subgen. Circumdati</taxon>
    </lineage>
</organism>
<feature type="compositionally biased region" description="Basic residues" evidence="1">
    <location>
        <begin position="30"/>
        <end position="45"/>
    </location>
</feature>
<feature type="compositionally biased region" description="Low complexity" evidence="1">
    <location>
        <begin position="144"/>
        <end position="157"/>
    </location>
</feature>
<evidence type="ECO:0000313" key="2">
    <source>
        <dbReference type="EMBL" id="GFF19847.1"/>
    </source>
</evidence>
<name>A0A5M3YY81_ASPTE</name>
<gene>
    <name evidence="2" type="ORF">ATEIFO6365_0011010600</name>
</gene>
<proteinExistence type="predicted"/>
<dbReference type="AlphaFoldDB" id="A0A5M3YY81"/>